<dbReference type="PANTHER" id="PTHR33055">
    <property type="entry name" value="TRANSPOSASE FOR INSERTION SEQUENCE ELEMENT IS1111A"/>
    <property type="match status" value="1"/>
</dbReference>
<protein>
    <submittedName>
        <fullName evidence="3">Transposase family protein</fullName>
    </submittedName>
</protein>
<gene>
    <name evidence="3" type="ORF">DJ90_4760</name>
</gene>
<reference evidence="3 4" key="1">
    <citation type="submission" date="2014-04" db="EMBL/GenBank/DDBJ databases">
        <authorList>
            <person name="Bishop-Lilly K.A."/>
            <person name="Broomall S.M."/>
            <person name="Chain P.S."/>
            <person name="Chertkov O."/>
            <person name="Coyne S.R."/>
            <person name="Daligault H.E."/>
            <person name="Davenport K.W."/>
            <person name="Erkkila T."/>
            <person name="Frey K.G."/>
            <person name="Gibbons H.S."/>
            <person name="Gu W."/>
            <person name="Jaissle J."/>
            <person name="Johnson S.L."/>
            <person name="Koroleva G.I."/>
            <person name="Ladner J.T."/>
            <person name="Lo C.-C."/>
            <person name="Minogue T.D."/>
            <person name="Munk C."/>
            <person name="Palacios G.F."/>
            <person name="Redden C.L."/>
            <person name="Rosenzweig C.N."/>
            <person name="Scholz M.B."/>
            <person name="Teshima H."/>
            <person name="Xu Y."/>
        </authorList>
    </citation>
    <scope>NUCLEOTIDE SEQUENCE [LARGE SCALE GENOMIC DNA]</scope>
    <source>
        <strain evidence="3 4">8244</strain>
    </source>
</reference>
<dbReference type="InterPro" id="IPR003346">
    <property type="entry name" value="Transposase_20"/>
</dbReference>
<dbReference type="GeneID" id="77010937"/>
<comment type="caution">
    <text evidence="3">The sequence shown here is derived from an EMBL/GenBank/DDBJ whole genome shotgun (WGS) entry which is preliminary data.</text>
</comment>
<dbReference type="HOGENOM" id="CLU_036902_1_1_9"/>
<dbReference type="PANTHER" id="PTHR33055:SF13">
    <property type="entry name" value="TRANSPOSASE"/>
    <property type="match status" value="1"/>
</dbReference>
<dbReference type="InterPro" id="IPR002525">
    <property type="entry name" value="Transp_IS110-like_N"/>
</dbReference>
<dbReference type="InterPro" id="IPR047650">
    <property type="entry name" value="Transpos_IS110"/>
</dbReference>
<dbReference type="EMBL" id="JMQA01000048">
    <property type="protein sequence ID" value="KFM94198.1"/>
    <property type="molecule type" value="Genomic_DNA"/>
</dbReference>
<dbReference type="NCBIfam" id="NF033542">
    <property type="entry name" value="transpos_IS110"/>
    <property type="match status" value="1"/>
</dbReference>
<dbReference type="RefSeq" id="WP_036619064.1">
    <property type="nucleotide sequence ID" value="NZ_JBDLZH010000005.1"/>
</dbReference>
<dbReference type="Pfam" id="PF01548">
    <property type="entry name" value="DEDD_Tnp_IS110"/>
    <property type="match status" value="1"/>
</dbReference>
<feature type="domain" description="Transposase IS110-like N-terminal" evidence="1">
    <location>
        <begin position="8"/>
        <end position="156"/>
    </location>
</feature>
<evidence type="ECO:0000259" key="2">
    <source>
        <dbReference type="Pfam" id="PF02371"/>
    </source>
</evidence>
<keyword evidence="4" id="KW-1185">Reference proteome</keyword>
<evidence type="ECO:0000313" key="4">
    <source>
        <dbReference type="Proteomes" id="UP000029278"/>
    </source>
</evidence>
<evidence type="ECO:0000313" key="3">
    <source>
        <dbReference type="EMBL" id="KFM94198.1"/>
    </source>
</evidence>
<sequence length="372" mass="42061">MQSTTKFVGLDVSKEKISVAIADASGETPRYYGSIPHTPAALRKLIKELGPAETLSFCYEAGPTGYETYRWITSMGAHCVVIAPSLIPKRPGDHVKTDRRDAEQLARLFRAGELTPVYVPEREDEALRELVRAREAAKEDTHRARQRILKFLLRHHIEPPATIKRRWTRKYRSWLEQLTFPYEPMQVAFDEMLHTLNEIEQRMGRLEKALVQQATVGSKATLIRVLQSLRGIGLLTAVTLAAEIGSFTRFRSPAQLMAYLGLVPRESSTGLSTRRGSMTKAGNGRLRRSLVESAWSYRHRPAVKGDLAKRLDGMPADIQLLSWKAQERLHYKYRHLIFGKNKHKNVAVGAVARELTGFIWAVARTVEQPVAN</sequence>
<dbReference type="GO" id="GO:0006313">
    <property type="term" value="P:DNA transposition"/>
    <property type="evidence" value="ECO:0007669"/>
    <property type="project" value="InterPro"/>
</dbReference>
<proteinExistence type="predicted"/>
<organism evidence="3 4">
    <name type="scientific">Paenibacillus macerans</name>
    <name type="common">Bacillus macerans</name>
    <dbReference type="NCBI Taxonomy" id="44252"/>
    <lineage>
        <taxon>Bacteria</taxon>
        <taxon>Bacillati</taxon>
        <taxon>Bacillota</taxon>
        <taxon>Bacilli</taxon>
        <taxon>Bacillales</taxon>
        <taxon>Paenibacillaceae</taxon>
        <taxon>Paenibacillus</taxon>
    </lineage>
</organism>
<feature type="domain" description="Transposase IS116/IS110/IS902 C-terminal" evidence="2">
    <location>
        <begin position="224"/>
        <end position="299"/>
    </location>
</feature>
<dbReference type="GO" id="GO:0003677">
    <property type="term" value="F:DNA binding"/>
    <property type="evidence" value="ECO:0007669"/>
    <property type="project" value="InterPro"/>
</dbReference>
<accession>A0A090Y628</accession>
<name>A0A090Y628_PAEMA</name>
<dbReference type="Proteomes" id="UP000029278">
    <property type="component" value="Unassembled WGS sequence"/>
</dbReference>
<dbReference type="GO" id="GO:0004803">
    <property type="term" value="F:transposase activity"/>
    <property type="evidence" value="ECO:0007669"/>
    <property type="project" value="InterPro"/>
</dbReference>
<dbReference type="AlphaFoldDB" id="A0A090Y628"/>
<evidence type="ECO:0000259" key="1">
    <source>
        <dbReference type="Pfam" id="PF01548"/>
    </source>
</evidence>
<dbReference type="Pfam" id="PF02371">
    <property type="entry name" value="Transposase_20"/>
    <property type="match status" value="1"/>
</dbReference>
<dbReference type="OrthoDB" id="3191145at2"/>
<dbReference type="PATRIC" id="fig|44252.3.peg.5858"/>